<name>A0AAD7V8R7_9FUNG</name>
<evidence type="ECO:0000313" key="2">
    <source>
        <dbReference type="Proteomes" id="UP001234581"/>
    </source>
</evidence>
<organism evidence="1 2">
    <name type="scientific">Lichtheimia ornata</name>
    <dbReference type="NCBI Taxonomy" id="688661"/>
    <lineage>
        <taxon>Eukaryota</taxon>
        <taxon>Fungi</taxon>
        <taxon>Fungi incertae sedis</taxon>
        <taxon>Mucoromycota</taxon>
        <taxon>Mucoromycotina</taxon>
        <taxon>Mucoromycetes</taxon>
        <taxon>Mucorales</taxon>
        <taxon>Lichtheimiaceae</taxon>
        <taxon>Lichtheimia</taxon>
    </lineage>
</organism>
<comment type="caution">
    <text evidence="1">The sequence shown here is derived from an EMBL/GenBank/DDBJ whole genome shotgun (WGS) entry which is preliminary data.</text>
</comment>
<dbReference type="GO" id="GO:0030162">
    <property type="term" value="P:regulation of proteolysis"/>
    <property type="evidence" value="ECO:0007669"/>
    <property type="project" value="TreeGrafter"/>
</dbReference>
<dbReference type="Gene3D" id="3.90.280.10">
    <property type="entry name" value="PEBP-like"/>
    <property type="match status" value="1"/>
</dbReference>
<dbReference type="PANTHER" id="PTHR11362">
    <property type="entry name" value="PHOSPHATIDYLETHANOLAMINE-BINDING PROTEIN"/>
    <property type="match status" value="1"/>
</dbReference>
<protein>
    <submittedName>
        <fullName evidence="1">Uncharacterized protein</fullName>
    </submittedName>
</protein>
<proteinExistence type="predicted"/>
<dbReference type="AlphaFoldDB" id="A0AAD7V8R7"/>
<evidence type="ECO:0000313" key="1">
    <source>
        <dbReference type="EMBL" id="KAJ8660703.1"/>
    </source>
</evidence>
<sequence length="111" mass="12707">MLDIKYGDQQVLLGNELRIQDTAQEPSVTVIPQEDDYTLLMIDPDTKSCHWAMSPGSSDQPLQAYQKPDSPHRYAFLLYKQTEPLDKQSFNAQQVMENEPLKGVNFFTAKE</sequence>
<keyword evidence="2" id="KW-1185">Reference proteome</keyword>
<dbReference type="InterPro" id="IPR035810">
    <property type="entry name" value="PEBP_euk"/>
</dbReference>
<gene>
    <name evidence="1" type="ORF">O0I10_003751</name>
</gene>
<dbReference type="EMBL" id="JARTCD010000012">
    <property type="protein sequence ID" value="KAJ8660703.1"/>
    <property type="molecule type" value="Genomic_DNA"/>
</dbReference>
<reference evidence="1 2" key="1">
    <citation type="submission" date="2023-03" db="EMBL/GenBank/DDBJ databases">
        <title>Genome sequence of Lichtheimia ornata CBS 291.66.</title>
        <authorList>
            <person name="Mohabir J.T."/>
            <person name="Shea T.P."/>
            <person name="Kurbessoian T."/>
            <person name="Berby B."/>
            <person name="Fontaine J."/>
            <person name="Livny J."/>
            <person name="Gnirke A."/>
            <person name="Stajich J.E."/>
            <person name="Cuomo C.A."/>
        </authorList>
    </citation>
    <scope>NUCLEOTIDE SEQUENCE [LARGE SCALE GENOMIC DNA]</scope>
    <source>
        <strain evidence="1">CBS 291.66</strain>
    </source>
</reference>
<dbReference type="CDD" id="cd00866">
    <property type="entry name" value="PEBP_euk"/>
    <property type="match status" value="1"/>
</dbReference>
<dbReference type="PANTHER" id="PTHR11362:SF148">
    <property type="entry name" value="CARBOXYPEPTIDASE Y INHIBITOR"/>
    <property type="match status" value="1"/>
</dbReference>
<dbReference type="GeneID" id="83211164"/>
<dbReference type="GO" id="GO:0046578">
    <property type="term" value="P:regulation of Ras protein signal transduction"/>
    <property type="evidence" value="ECO:0007669"/>
    <property type="project" value="TreeGrafter"/>
</dbReference>
<dbReference type="SUPFAM" id="SSF49777">
    <property type="entry name" value="PEBP-like"/>
    <property type="match status" value="1"/>
</dbReference>
<dbReference type="RefSeq" id="XP_058345616.1">
    <property type="nucleotide sequence ID" value="XM_058483818.1"/>
</dbReference>
<dbReference type="GO" id="GO:0030414">
    <property type="term" value="F:peptidase inhibitor activity"/>
    <property type="evidence" value="ECO:0007669"/>
    <property type="project" value="TreeGrafter"/>
</dbReference>
<dbReference type="InterPro" id="IPR036610">
    <property type="entry name" value="PEBP-like_sf"/>
</dbReference>
<dbReference type="GO" id="GO:0005543">
    <property type="term" value="F:phospholipid binding"/>
    <property type="evidence" value="ECO:0007669"/>
    <property type="project" value="TreeGrafter"/>
</dbReference>
<dbReference type="Proteomes" id="UP001234581">
    <property type="component" value="Unassembled WGS sequence"/>
</dbReference>
<accession>A0AAD7V8R7</accession>